<keyword evidence="11" id="KW-0966">Cell projection</keyword>
<evidence type="ECO:0000256" key="5">
    <source>
        <dbReference type="ARBA" id="ARBA00022475"/>
    </source>
</evidence>
<evidence type="ECO:0000256" key="6">
    <source>
        <dbReference type="ARBA" id="ARBA00022500"/>
    </source>
</evidence>
<keyword evidence="10" id="KW-1006">Bacterial flagellum protein export</keyword>
<evidence type="ECO:0000256" key="10">
    <source>
        <dbReference type="ARBA" id="ARBA00023225"/>
    </source>
</evidence>
<dbReference type="GO" id="GO:0009288">
    <property type="term" value="C:bacterial-type flagellum"/>
    <property type="evidence" value="ECO:0007669"/>
    <property type="project" value="InterPro"/>
</dbReference>
<dbReference type="GO" id="GO:0044781">
    <property type="term" value="P:bacterial-type flagellum organization"/>
    <property type="evidence" value="ECO:0007669"/>
    <property type="project" value="UniProtKB-KW"/>
</dbReference>
<dbReference type="Gene3D" id="1.10.287.1700">
    <property type="match status" value="1"/>
</dbReference>
<protein>
    <recommendedName>
        <fullName evidence="3">Flagellar FliJ protein</fullName>
    </recommendedName>
</protein>
<evidence type="ECO:0000256" key="8">
    <source>
        <dbReference type="ARBA" id="ARBA00022927"/>
    </source>
</evidence>
<dbReference type="Proteomes" id="UP000198860">
    <property type="component" value="Unassembled WGS sequence"/>
</dbReference>
<dbReference type="GO" id="GO:0015031">
    <property type="term" value="P:protein transport"/>
    <property type="evidence" value="ECO:0007669"/>
    <property type="project" value="UniProtKB-KW"/>
</dbReference>
<dbReference type="Pfam" id="PF02050">
    <property type="entry name" value="FliJ"/>
    <property type="match status" value="1"/>
</dbReference>
<name>A0A1H0MVD4_HALAD</name>
<keyword evidence="7" id="KW-1005">Bacterial flagellum biogenesis</keyword>
<keyword evidence="11" id="KW-0282">Flagellum</keyword>
<organism evidence="11 12">
    <name type="scientific">Halobacillus aidingensis</name>
    <dbReference type="NCBI Taxonomy" id="240303"/>
    <lineage>
        <taxon>Bacteria</taxon>
        <taxon>Bacillati</taxon>
        <taxon>Bacillota</taxon>
        <taxon>Bacilli</taxon>
        <taxon>Bacillales</taxon>
        <taxon>Bacillaceae</taxon>
        <taxon>Halobacillus</taxon>
    </lineage>
</organism>
<sequence>MADIQTFQRIRDLRDREKQKTQKIYQDAVNNFEKQAEKLYECLKKKEVAEKSFEEEMKNHTVRAEAIVRHQRYIQGLQETIDHLQPAVQKARVNMQQKQVKLSAAHIEVKKFEKIVEHKRDEQWHLMKNEENKQMDELSMQQYLNFQNR</sequence>
<evidence type="ECO:0000313" key="11">
    <source>
        <dbReference type="EMBL" id="SDO84341.1"/>
    </source>
</evidence>
<comment type="subcellular location">
    <subcellularLocation>
        <location evidence="1">Cell membrane</location>
        <topology evidence="1">Peripheral membrane protein</topology>
        <orientation evidence="1">Cytoplasmic side</orientation>
    </subcellularLocation>
</comment>
<dbReference type="AlphaFoldDB" id="A0A1H0MVD4"/>
<evidence type="ECO:0000256" key="7">
    <source>
        <dbReference type="ARBA" id="ARBA00022795"/>
    </source>
</evidence>
<keyword evidence="11" id="KW-0969">Cilium</keyword>
<evidence type="ECO:0000256" key="3">
    <source>
        <dbReference type="ARBA" id="ARBA00020392"/>
    </source>
</evidence>
<dbReference type="STRING" id="240303.SAMN05421677_108152"/>
<proteinExistence type="inferred from homology"/>
<dbReference type="GO" id="GO:0071973">
    <property type="term" value="P:bacterial-type flagellum-dependent cell motility"/>
    <property type="evidence" value="ECO:0007669"/>
    <property type="project" value="InterPro"/>
</dbReference>
<dbReference type="OrthoDB" id="2968361at2"/>
<keyword evidence="12" id="KW-1185">Reference proteome</keyword>
<evidence type="ECO:0000313" key="12">
    <source>
        <dbReference type="Proteomes" id="UP000198860"/>
    </source>
</evidence>
<keyword evidence="8" id="KW-0653">Protein transport</keyword>
<dbReference type="EMBL" id="FNIZ01000008">
    <property type="protein sequence ID" value="SDO84341.1"/>
    <property type="molecule type" value="Genomic_DNA"/>
</dbReference>
<dbReference type="GO" id="GO:0005886">
    <property type="term" value="C:plasma membrane"/>
    <property type="evidence" value="ECO:0007669"/>
    <property type="project" value="UniProtKB-SubCell"/>
</dbReference>
<dbReference type="NCBIfam" id="TIGR02473">
    <property type="entry name" value="flagell_FliJ"/>
    <property type="match status" value="1"/>
</dbReference>
<evidence type="ECO:0000256" key="4">
    <source>
        <dbReference type="ARBA" id="ARBA00022448"/>
    </source>
</evidence>
<keyword evidence="5" id="KW-1003">Cell membrane</keyword>
<evidence type="ECO:0000256" key="1">
    <source>
        <dbReference type="ARBA" id="ARBA00004413"/>
    </source>
</evidence>
<keyword evidence="9" id="KW-0472">Membrane</keyword>
<reference evidence="12" key="1">
    <citation type="submission" date="2016-10" db="EMBL/GenBank/DDBJ databases">
        <authorList>
            <person name="Varghese N."/>
            <person name="Submissions S."/>
        </authorList>
    </citation>
    <scope>NUCLEOTIDE SEQUENCE [LARGE SCALE GENOMIC DNA]</scope>
    <source>
        <strain evidence="12">CGMCC 1.3703</strain>
    </source>
</reference>
<dbReference type="GO" id="GO:0006935">
    <property type="term" value="P:chemotaxis"/>
    <property type="evidence" value="ECO:0007669"/>
    <property type="project" value="UniProtKB-KW"/>
</dbReference>
<accession>A0A1H0MVD4</accession>
<dbReference type="InterPro" id="IPR053716">
    <property type="entry name" value="Flag_assembly_chemotaxis_eff"/>
</dbReference>
<evidence type="ECO:0000256" key="9">
    <source>
        <dbReference type="ARBA" id="ARBA00023136"/>
    </source>
</evidence>
<gene>
    <name evidence="11" type="ORF">SAMN05421677_108152</name>
</gene>
<evidence type="ECO:0000256" key="2">
    <source>
        <dbReference type="ARBA" id="ARBA00010004"/>
    </source>
</evidence>
<comment type="similarity">
    <text evidence="2">Belongs to the FliJ family.</text>
</comment>
<dbReference type="InterPro" id="IPR012823">
    <property type="entry name" value="Flagell_FliJ"/>
</dbReference>
<keyword evidence="6" id="KW-0145">Chemotaxis</keyword>
<keyword evidence="4" id="KW-0813">Transport</keyword>
<dbReference type="RefSeq" id="WP_089652415.1">
    <property type="nucleotide sequence ID" value="NZ_FNIZ01000008.1"/>
</dbReference>